<gene>
    <name evidence="2" type="ordered locus">Tmz1t_2375</name>
</gene>
<dbReference type="eggNOG" id="ENOG5033J1G">
    <property type="taxonomic scope" value="Bacteria"/>
</dbReference>
<evidence type="ECO:0000259" key="1">
    <source>
        <dbReference type="Pfam" id="PF01402"/>
    </source>
</evidence>
<protein>
    <submittedName>
        <fullName evidence="2">CopG domain protein DNA-binding domain protein</fullName>
    </submittedName>
</protein>
<dbReference type="EMBL" id="CP001282">
    <property type="protein sequence ID" value="ACK55110.1"/>
    <property type="molecule type" value="Genomic_DNA"/>
</dbReference>
<proteinExistence type="predicted"/>
<keyword evidence="3" id="KW-1185">Reference proteome</keyword>
<evidence type="ECO:0000313" key="2">
    <source>
        <dbReference type="EMBL" id="ACK55110.1"/>
    </source>
</evidence>
<accession>B8F0E4</accession>
<name>B8F0E4_THASP</name>
<keyword evidence="2" id="KW-0238">DNA-binding</keyword>
<dbReference type="KEGG" id="tmz:Tmz1t_2375"/>
<dbReference type="GO" id="GO:0006355">
    <property type="term" value="P:regulation of DNA-templated transcription"/>
    <property type="evidence" value="ECO:0007669"/>
    <property type="project" value="InterPro"/>
</dbReference>
<dbReference type="InterPro" id="IPR010985">
    <property type="entry name" value="Ribbon_hlx_hlx"/>
</dbReference>
<dbReference type="RefSeq" id="WP_012592910.1">
    <property type="nucleotide sequence ID" value="NC_011667.1"/>
</dbReference>
<dbReference type="Pfam" id="PF01402">
    <property type="entry name" value="RHH_1"/>
    <property type="match status" value="1"/>
</dbReference>
<organism evidence="2 3">
    <name type="scientific">Thauera aminoaromatica</name>
    <dbReference type="NCBI Taxonomy" id="164330"/>
    <lineage>
        <taxon>Bacteria</taxon>
        <taxon>Pseudomonadati</taxon>
        <taxon>Pseudomonadota</taxon>
        <taxon>Betaproteobacteria</taxon>
        <taxon>Rhodocyclales</taxon>
        <taxon>Zoogloeaceae</taxon>
        <taxon>Thauera</taxon>
    </lineage>
</organism>
<dbReference type="AlphaFoldDB" id="B8F0E4"/>
<sequence length="95" mass="9974">MAITTKPKPKAAPAVADNSAAAEAFISGAPDASTPKPQTARRETKKLISLKIAPTLLERVDQLAAELGQSRAALINLAIHRAVEHGLEIDGLRKA</sequence>
<reference evidence="3" key="1">
    <citation type="submission" date="2008-12" db="EMBL/GenBank/DDBJ databases">
        <title>Complete sequence of plasmid of Thauera sp. MZ1T.</title>
        <authorList>
            <consortium name="US DOE Joint Genome Institute"/>
            <person name="Lucas S."/>
            <person name="Copeland A."/>
            <person name="Lapidus A."/>
            <person name="Glavina del Rio T."/>
            <person name="Dalin E."/>
            <person name="Tice H."/>
            <person name="Bruce D."/>
            <person name="Goodwin L."/>
            <person name="Pitluck S."/>
            <person name="Sims D."/>
            <person name="Brettin T."/>
            <person name="Detter J.C."/>
            <person name="Han C."/>
            <person name="Larimer F."/>
            <person name="Land M."/>
            <person name="Hauser L."/>
            <person name="Kyrpides N."/>
            <person name="Mikhailova N."/>
            <person name="Sayler G.S."/>
        </authorList>
    </citation>
    <scope>NUCLEOTIDE SEQUENCE [LARGE SCALE GENOMIC DNA]</scope>
    <source>
        <strain evidence="3">MZ1T</strain>
        <plasmid evidence="3">pTha01</plasmid>
    </source>
</reference>
<dbReference type="OrthoDB" id="8910829at2"/>
<dbReference type="HOGENOM" id="CLU_176989_1_0_4"/>
<geneLocation type="plasmid" evidence="2 3">
    <name>pTha01</name>
</geneLocation>
<feature type="domain" description="Ribbon-helix-helix protein CopG" evidence="1">
    <location>
        <begin position="46"/>
        <end position="84"/>
    </location>
</feature>
<dbReference type="InterPro" id="IPR002145">
    <property type="entry name" value="CopG"/>
</dbReference>
<dbReference type="SUPFAM" id="SSF47598">
    <property type="entry name" value="Ribbon-helix-helix"/>
    <property type="match status" value="1"/>
</dbReference>
<reference evidence="2 3" key="2">
    <citation type="journal article" date="2012" name="Stand. Genomic Sci.">
        <title>Complete genome sequence of Thauera aminoaromatica strain MZ1T.</title>
        <authorList>
            <person name="Jiang K."/>
            <person name="Sanseverino J."/>
            <person name="Chauhan A."/>
            <person name="Lucas S."/>
            <person name="Copeland A."/>
            <person name="Lapidus A."/>
            <person name="Del Rio T.G."/>
            <person name="Dalin E."/>
            <person name="Tice H."/>
            <person name="Bruce D."/>
            <person name="Goodwin L."/>
            <person name="Pitluck S."/>
            <person name="Sims D."/>
            <person name="Brettin T."/>
            <person name="Detter J.C."/>
            <person name="Han C."/>
            <person name="Chang Y.J."/>
            <person name="Larimer F."/>
            <person name="Land M."/>
            <person name="Hauser L."/>
            <person name="Kyrpides N.C."/>
            <person name="Mikhailova N."/>
            <person name="Moser S."/>
            <person name="Jegier P."/>
            <person name="Close D."/>
            <person name="Debruyn J.M."/>
            <person name="Wang Y."/>
            <person name="Layton A.C."/>
            <person name="Allen M.S."/>
            <person name="Sayler G.S."/>
        </authorList>
    </citation>
    <scope>NUCLEOTIDE SEQUENCE [LARGE SCALE GENOMIC DNA]</scope>
    <source>
        <strain evidence="2 3">MZ1T</strain>
        <plasmid evidence="2">pTha01</plasmid>
    </source>
</reference>
<keyword evidence="2" id="KW-0614">Plasmid</keyword>
<dbReference type="Proteomes" id="UP000002186">
    <property type="component" value="Plasmid pTha01"/>
</dbReference>
<evidence type="ECO:0000313" key="3">
    <source>
        <dbReference type="Proteomes" id="UP000002186"/>
    </source>
</evidence>
<dbReference type="GO" id="GO:0003677">
    <property type="term" value="F:DNA binding"/>
    <property type="evidence" value="ECO:0007669"/>
    <property type="project" value="UniProtKB-KW"/>
</dbReference>
<dbReference type="CDD" id="cd21631">
    <property type="entry name" value="RHH_CopG_NikR-like"/>
    <property type="match status" value="1"/>
</dbReference>